<dbReference type="GO" id="GO:0000981">
    <property type="term" value="F:DNA-binding transcription factor activity, RNA polymerase II-specific"/>
    <property type="evidence" value="ECO:0007669"/>
    <property type="project" value="TreeGrafter"/>
</dbReference>
<dbReference type="STRING" id="1149755.A0A2J6R0K8"/>
<evidence type="ECO:0000256" key="2">
    <source>
        <dbReference type="ARBA" id="ARBA00023163"/>
    </source>
</evidence>
<dbReference type="GO" id="GO:0000435">
    <property type="term" value="P:positive regulation of transcription from RNA polymerase II promoter by galactose"/>
    <property type="evidence" value="ECO:0007669"/>
    <property type="project" value="TreeGrafter"/>
</dbReference>
<feature type="domain" description="Xylanolytic transcriptional activator regulatory" evidence="5">
    <location>
        <begin position="271"/>
        <end position="343"/>
    </location>
</feature>
<dbReference type="GO" id="GO:0006351">
    <property type="term" value="P:DNA-templated transcription"/>
    <property type="evidence" value="ECO:0007669"/>
    <property type="project" value="InterPro"/>
</dbReference>
<dbReference type="GO" id="GO:0000978">
    <property type="term" value="F:RNA polymerase II cis-regulatory region sequence-specific DNA binding"/>
    <property type="evidence" value="ECO:0007669"/>
    <property type="project" value="TreeGrafter"/>
</dbReference>
<dbReference type="Proteomes" id="UP000235786">
    <property type="component" value="Unassembled WGS sequence"/>
</dbReference>
<keyword evidence="3" id="KW-0539">Nucleus</keyword>
<evidence type="ECO:0000256" key="4">
    <source>
        <dbReference type="SAM" id="MobiDB-lite"/>
    </source>
</evidence>
<keyword evidence="7" id="KW-1185">Reference proteome</keyword>
<dbReference type="Pfam" id="PF04082">
    <property type="entry name" value="Fungal_trans"/>
    <property type="match status" value="1"/>
</dbReference>
<dbReference type="GO" id="GO:0008270">
    <property type="term" value="F:zinc ion binding"/>
    <property type="evidence" value="ECO:0007669"/>
    <property type="project" value="InterPro"/>
</dbReference>
<dbReference type="SMART" id="SM00906">
    <property type="entry name" value="Fungal_trans"/>
    <property type="match status" value="1"/>
</dbReference>
<dbReference type="CDD" id="cd12148">
    <property type="entry name" value="fungal_TF_MHR"/>
    <property type="match status" value="1"/>
</dbReference>
<evidence type="ECO:0000256" key="1">
    <source>
        <dbReference type="ARBA" id="ARBA00023015"/>
    </source>
</evidence>
<keyword evidence="1" id="KW-0805">Transcription regulation</keyword>
<proteinExistence type="predicted"/>
<gene>
    <name evidence="6" type="ORF">L207DRAFT_471440</name>
</gene>
<keyword evidence="2" id="KW-0804">Transcription</keyword>
<dbReference type="InterPro" id="IPR007219">
    <property type="entry name" value="XnlR_reg_dom"/>
</dbReference>
<reference evidence="6 7" key="1">
    <citation type="submission" date="2016-04" db="EMBL/GenBank/DDBJ databases">
        <title>A degradative enzymes factory behind the ericoid mycorrhizal symbiosis.</title>
        <authorList>
            <consortium name="DOE Joint Genome Institute"/>
            <person name="Martino E."/>
            <person name="Morin E."/>
            <person name="Grelet G."/>
            <person name="Kuo A."/>
            <person name="Kohler A."/>
            <person name="Daghino S."/>
            <person name="Barry K."/>
            <person name="Choi C."/>
            <person name="Cichocki N."/>
            <person name="Clum A."/>
            <person name="Copeland A."/>
            <person name="Hainaut M."/>
            <person name="Haridas S."/>
            <person name="Labutti K."/>
            <person name="Lindquist E."/>
            <person name="Lipzen A."/>
            <person name="Khouja H.-R."/>
            <person name="Murat C."/>
            <person name="Ohm R."/>
            <person name="Olson A."/>
            <person name="Spatafora J."/>
            <person name="Veneault-Fourrey C."/>
            <person name="Henrissat B."/>
            <person name="Grigoriev I."/>
            <person name="Martin F."/>
            <person name="Perotto S."/>
        </authorList>
    </citation>
    <scope>NUCLEOTIDE SEQUENCE [LARGE SCALE GENOMIC DNA]</scope>
    <source>
        <strain evidence="6 7">F</strain>
    </source>
</reference>
<dbReference type="OrthoDB" id="47007at2759"/>
<dbReference type="InterPro" id="IPR051127">
    <property type="entry name" value="Fungal_SecMet_Regulators"/>
</dbReference>
<evidence type="ECO:0000313" key="7">
    <source>
        <dbReference type="Proteomes" id="UP000235786"/>
    </source>
</evidence>
<evidence type="ECO:0000259" key="5">
    <source>
        <dbReference type="SMART" id="SM00906"/>
    </source>
</evidence>
<dbReference type="EMBL" id="KZ613960">
    <property type="protein sequence ID" value="PMD32066.1"/>
    <property type="molecule type" value="Genomic_DNA"/>
</dbReference>
<dbReference type="AlphaFoldDB" id="A0A2J6R0K8"/>
<organism evidence="6 7">
    <name type="scientific">Hyaloscypha variabilis (strain UAMH 11265 / GT02V1 / F)</name>
    <name type="common">Meliniomyces variabilis</name>
    <dbReference type="NCBI Taxonomy" id="1149755"/>
    <lineage>
        <taxon>Eukaryota</taxon>
        <taxon>Fungi</taxon>
        <taxon>Dikarya</taxon>
        <taxon>Ascomycota</taxon>
        <taxon>Pezizomycotina</taxon>
        <taxon>Leotiomycetes</taxon>
        <taxon>Helotiales</taxon>
        <taxon>Hyaloscyphaceae</taxon>
        <taxon>Hyaloscypha</taxon>
        <taxon>Hyaloscypha variabilis</taxon>
    </lineage>
</organism>
<feature type="compositionally biased region" description="Polar residues" evidence="4">
    <location>
        <begin position="639"/>
        <end position="651"/>
    </location>
</feature>
<dbReference type="GO" id="GO:0005634">
    <property type="term" value="C:nucleus"/>
    <property type="evidence" value="ECO:0007669"/>
    <property type="project" value="TreeGrafter"/>
</dbReference>
<protein>
    <recommendedName>
        <fullName evidence="5">Xylanolytic transcriptional activator regulatory domain-containing protein</fullName>
    </recommendedName>
</protein>
<name>A0A2J6R0K8_HYAVF</name>
<feature type="compositionally biased region" description="Low complexity" evidence="4">
    <location>
        <begin position="628"/>
        <end position="638"/>
    </location>
</feature>
<feature type="region of interest" description="Disordered" evidence="4">
    <location>
        <begin position="613"/>
        <end position="651"/>
    </location>
</feature>
<sequence>MHRSLTCTFSRDPPSAIPQRAVVEGNKRPPKRKLQSLEMPQFGTRDHPNPVGFRKSPATEDETPIENTGRLLQDGGGRLLYLGDSATLSFLQSIRRLVADSLGPSPFTMDSSRHKILEATIQLPNSSEHNFSLPDLEAAQYLVESFFSNTIGVFEIFSKSAFTEKVAETYKHPLDATSQWLCNLNLVFAIGLQMRKDITTPTPTEIGILHRLEGCGVKRAEAFYITAKRLRNPLDAIETGGIAEVQSFLLMAMFMLTASKRNTAWSYLGKSIHLRWMAVNLAYALGVHKEETLSMFNSSEQTTRRSLWQSLYIMDCFLASSLGRPNLISCASASDFCPFTPDSGSNGVIALEGNELRFSVNASKIIGDILARVYHKRKASRSIAFALSLQFSNWIKELPNDLHWRHISIPNEDHELTLKRLHINMVYFHGVLLLMRPFLLHEISMKLEETRRDSSSCNLGQRNRANSTNKGRPEQAFCFHGACVRSAMHTITAVYAVYQASALPRRDPFIMHVLPPLYWVFSAALVILANIFCPVHVESDGAAAVQRALTVMAFYGNTDSQARRYQTILEAFNDVLAAEATKKVKAQALHSVQQGPNIFNMLFSSEGTTTAMDDHGYFPKAGQPSNDSGAGSSSGKGAENQQAQPSGFDSLFFSTGSGATENVRWMDGISYLPNETITSDMVWWPGVQDNFMLTGDEQIPFYGLMEPA</sequence>
<accession>A0A2J6R0K8</accession>
<dbReference type="PANTHER" id="PTHR47424:SF9">
    <property type="entry name" value="TAH-2"/>
    <property type="match status" value="1"/>
</dbReference>
<dbReference type="PANTHER" id="PTHR47424">
    <property type="entry name" value="REGULATORY PROTEIN GAL4"/>
    <property type="match status" value="1"/>
</dbReference>
<evidence type="ECO:0000313" key="6">
    <source>
        <dbReference type="EMBL" id="PMD32066.1"/>
    </source>
</evidence>
<evidence type="ECO:0000256" key="3">
    <source>
        <dbReference type="ARBA" id="ARBA00023242"/>
    </source>
</evidence>
<feature type="region of interest" description="Disordered" evidence="4">
    <location>
        <begin position="1"/>
        <end position="65"/>
    </location>
</feature>